<sequence>MTTKNYLMLCELYHPKLHGFDENSDPNIVGHYIVSYVKDNDTSDSENEYDEYDDSSGDENDELILDKEIIKLFQKKYKTLVKNSLKFNISLEHQIVRNYINIITKDSYITPHIGECIYLSGDECVAIIKTMWLKIVQRCWRRVYKKRMQIISSINRNTHYLSRREYDTKWNIRIPTIHGMFWNFNA</sequence>
<evidence type="ECO:0000313" key="1">
    <source>
        <dbReference type="EMBL" id="QHT08301.1"/>
    </source>
</evidence>
<dbReference type="AlphaFoldDB" id="A0A6C0CVB8"/>
<name>A0A6C0CVB8_9ZZZZ</name>
<accession>A0A6C0CVB8</accession>
<reference evidence="1" key="1">
    <citation type="journal article" date="2020" name="Nature">
        <title>Giant virus diversity and host interactions through global metagenomics.</title>
        <authorList>
            <person name="Schulz F."/>
            <person name="Roux S."/>
            <person name="Paez-Espino D."/>
            <person name="Jungbluth S."/>
            <person name="Walsh D.A."/>
            <person name="Denef V.J."/>
            <person name="McMahon K.D."/>
            <person name="Konstantinidis K.T."/>
            <person name="Eloe-Fadrosh E.A."/>
            <person name="Kyrpides N.C."/>
            <person name="Woyke T."/>
        </authorList>
    </citation>
    <scope>NUCLEOTIDE SEQUENCE</scope>
    <source>
        <strain evidence="1">GVMAG-M-3300022752-66</strain>
    </source>
</reference>
<protein>
    <submittedName>
        <fullName evidence="1">Uncharacterized protein</fullName>
    </submittedName>
</protein>
<dbReference type="EMBL" id="MN739493">
    <property type="protein sequence ID" value="QHT08301.1"/>
    <property type="molecule type" value="Genomic_DNA"/>
</dbReference>
<organism evidence="1">
    <name type="scientific">viral metagenome</name>
    <dbReference type="NCBI Taxonomy" id="1070528"/>
    <lineage>
        <taxon>unclassified sequences</taxon>
        <taxon>metagenomes</taxon>
        <taxon>organismal metagenomes</taxon>
    </lineage>
</organism>
<proteinExistence type="predicted"/>